<evidence type="ECO:0000259" key="5">
    <source>
        <dbReference type="PROSITE" id="PS50106"/>
    </source>
</evidence>
<evidence type="ECO:0000256" key="4">
    <source>
        <dbReference type="SAM" id="SignalP"/>
    </source>
</evidence>
<comment type="similarity">
    <text evidence="1">Belongs to the peptidase S1C family.</text>
</comment>
<dbReference type="Gene3D" id="2.30.42.10">
    <property type="match status" value="2"/>
</dbReference>
<keyword evidence="2 6" id="KW-0645">Protease</keyword>
<dbReference type="EC" id="3.4.21.107" evidence="6"/>
<dbReference type="Gene3D" id="2.40.10.120">
    <property type="match status" value="1"/>
</dbReference>
<organism evidence="6 7">
    <name type="scientific">Rubripirellula amarantea</name>
    <dbReference type="NCBI Taxonomy" id="2527999"/>
    <lineage>
        <taxon>Bacteria</taxon>
        <taxon>Pseudomonadati</taxon>
        <taxon>Planctomycetota</taxon>
        <taxon>Planctomycetia</taxon>
        <taxon>Pirellulales</taxon>
        <taxon>Pirellulaceae</taxon>
        <taxon>Rubripirellula</taxon>
    </lineage>
</organism>
<dbReference type="Pfam" id="PF13365">
    <property type="entry name" value="Trypsin_2"/>
    <property type="match status" value="1"/>
</dbReference>
<keyword evidence="3 6" id="KW-0378">Hydrolase</keyword>
<keyword evidence="4" id="KW-0732">Signal</keyword>
<feature type="domain" description="PDZ" evidence="5">
    <location>
        <begin position="233"/>
        <end position="321"/>
    </location>
</feature>
<dbReference type="InterPro" id="IPR009003">
    <property type="entry name" value="Peptidase_S1_PA"/>
</dbReference>
<dbReference type="PANTHER" id="PTHR22939:SF129">
    <property type="entry name" value="SERINE PROTEASE HTRA2, MITOCHONDRIAL"/>
    <property type="match status" value="1"/>
</dbReference>
<evidence type="ECO:0000313" key="6">
    <source>
        <dbReference type="EMBL" id="TWT55035.1"/>
    </source>
</evidence>
<dbReference type="PANTHER" id="PTHR22939">
    <property type="entry name" value="SERINE PROTEASE FAMILY S1C HTRA-RELATED"/>
    <property type="match status" value="1"/>
</dbReference>
<dbReference type="Proteomes" id="UP000316598">
    <property type="component" value="Unassembled WGS sequence"/>
</dbReference>
<protein>
    <submittedName>
        <fullName evidence="6">Periplasmic pH-dependent serine endoprotease DegQ</fullName>
        <ecNumber evidence="6">3.4.21.107</ecNumber>
    </submittedName>
</protein>
<feature type="signal peptide" evidence="4">
    <location>
        <begin position="1"/>
        <end position="25"/>
    </location>
</feature>
<dbReference type="EMBL" id="SJPI01000001">
    <property type="protein sequence ID" value="TWT55035.1"/>
    <property type="molecule type" value="Genomic_DNA"/>
</dbReference>
<dbReference type="GO" id="GO:0004252">
    <property type="term" value="F:serine-type endopeptidase activity"/>
    <property type="evidence" value="ECO:0007669"/>
    <property type="project" value="InterPro"/>
</dbReference>
<comment type="caution">
    <text evidence="6">The sequence shown here is derived from an EMBL/GenBank/DDBJ whole genome shotgun (WGS) entry which is preliminary data.</text>
</comment>
<feature type="domain" description="PDZ" evidence="5">
    <location>
        <begin position="327"/>
        <end position="414"/>
    </location>
</feature>
<dbReference type="SUPFAM" id="SSF50494">
    <property type="entry name" value="Trypsin-like serine proteases"/>
    <property type="match status" value="1"/>
</dbReference>
<gene>
    <name evidence="6" type="primary">degQ_3</name>
    <name evidence="6" type="ORF">Pla22_26890</name>
</gene>
<dbReference type="InterPro" id="IPR036034">
    <property type="entry name" value="PDZ_sf"/>
</dbReference>
<name>A0A5C5WYQ6_9BACT</name>
<evidence type="ECO:0000256" key="1">
    <source>
        <dbReference type="ARBA" id="ARBA00010541"/>
    </source>
</evidence>
<accession>A0A5C5WYQ6</accession>
<reference evidence="6 7" key="1">
    <citation type="submission" date="2019-02" db="EMBL/GenBank/DDBJ databases">
        <title>Deep-cultivation of Planctomycetes and their phenomic and genomic characterization uncovers novel biology.</title>
        <authorList>
            <person name="Wiegand S."/>
            <person name="Jogler M."/>
            <person name="Boedeker C."/>
            <person name="Pinto D."/>
            <person name="Vollmers J."/>
            <person name="Rivas-Marin E."/>
            <person name="Kohn T."/>
            <person name="Peeters S.H."/>
            <person name="Heuer A."/>
            <person name="Rast P."/>
            <person name="Oberbeckmann S."/>
            <person name="Bunk B."/>
            <person name="Jeske O."/>
            <person name="Meyerdierks A."/>
            <person name="Storesund J.E."/>
            <person name="Kallscheuer N."/>
            <person name="Luecker S."/>
            <person name="Lage O.M."/>
            <person name="Pohl T."/>
            <person name="Merkel B.J."/>
            <person name="Hornburger P."/>
            <person name="Mueller R.-W."/>
            <person name="Bruemmer F."/>
            <person name="Labrenz M."/>
            <person name="Spormann A.M."/>
            <person name="Op Den Camp H."/>
            <person name="Overmann J."/>
            <person name="Amann R."/>
            <person name="Jetten M.S.M."/>
            <person name="Mascher T."/>
            <person name="Medema M.H."/>
            <person name="Devos D.P."/>
            <person name="Kaster A.-K."/>
            <person name="Ovreas L."/>
            <person name="Rohde M."/>
            <person name="Galperin M.Y."/>
            <person name="Jogler C."/>
        </authorList>
    </citation>
    <scope>NUCLEOTIDE SEQUENCE [LARGE SCALE GENOMIC DNA]</scope>
    <source>
        <strain evidence="6 7">Pla22</strain>
    </source>
</reference>
<dbReference type="InterPro" id="IPR001478">
    <property type="entry name" value="PDZ"/>
</dbReference>
<dbReference type="InterPro" id="IPR001940">
    <property type="entry name" value="Peptidase_S1C"/>
</dbReference>
<keyword evidence="7" id="KW-1185">Reference proteome</keyword>
<dbReference type="GO" id="GO:0006508">
    <property type="term" value="P:proteolysis"/>
    <property type="evidence" value="ECO:0007669"/>
    <property type="project" value="UniProtKB-KW"/>
</dbReference>
<evidence type="ECO:0000256" key="3">
    <source>
        <dbReference type="ARBA" id="ARBA00022801"/>
    </source>
</evidence>
<dbReference type="SMART" id="SM00228">
    <property type="entry name" value="PDZ"/>
    <property type="match status" value="2"/>
</dbReference>
<dbReference type="OrthoDB" id="248175at2"/>
<proteinExistence type="inferred from homology"/>
<dbReference type="PROSITE" id="PS50106">
    <property type="entry name" value="PDZ"/>
    <property type="match status" value="2"/>
</dbReference>
<dbReference type="SUPFAM" id="SSF50156">
    <property type="entry name" value="PDZ domain-like"/>
    <property type="match status" value="2"/>
</dbReference>
<sequence precursor="true">MMMNPLNNIAVLFCCWLAWQGTATADDVAYRKAMAQSVRAAADHVLPSVVRVEVIGTSGEVKGEVEQDAPTSGLIVSDSGEILVSSIVMRRPSATILVVLPDGSRSAATLVAQDHHRDLVLLKIKTDAKLQPVDLSAPTDTPIGATTIAVGRYGSKQSPMVSTGILSAKGRLDGIAIQTDARVTPAMYGGPLIDLYGNVLGVLIPAVAEGGAEDATSWYDSGIAFAIPSDVIAKKLQRLRDGKDIKKGIIGIVAASKDTNDTDTSIAAVRTRSAAELAGVRAGDVVLSVQGTPVTRYQQIRQVLGSYDAEETITLKVKRGDQELDIDVVLTDSIPPLQPQRLGVAISENRLDDDNYRLIIDAIIPGTAADGLLKPGDQITKFDGQDVDSLSSLRRKFISADPDRKVKLEFSRDSNLETREIDLSDVAGAAIESLPANWQVDDKEWETSEIKLPDSANVAAYVAPPVAEGEALTKDLGLMVLLLEPGKEKPIDAVKSWQPSAKALGVVVCAIASEDASRWQPKELEVVANFASAMLKKAPIDSNAVAVTSMGAVTGTKASAADSMALAVAFSQSERFFGVAVAAESRPPAVRLRQNEPSTSLQIFMPTSTKDELPTWSAAVEQAGYPIILGGNAKDKDVLRWVRLLQTL</sequence>
<dbReference type="PRINTS" id="PR00834">
    <property type="entry name" value="PROTEASES2C"/>
</dbReference>
<evidence type="ECO:0000256" key="2">
    <source>
        <dbReference type="ARBA" id="ARBA00022670"/>
    </source>
</evidence>
<dbReference type="AlphaFoldDB" id="A0A5C5WYQ6"/>
<feature type="chain" id="PRO_5023068017" evidence="4">
    <location>
        <begin position="26"/>
        <end position="648"/>
    </location>
</feature>
<dbReference type="Pfam" id="PF13180">
    <property type="entry name" value="PDZ_2"/>
    <property type="match status" value="2"/>
</dbReference>
<evidence type="ECO:0000313" key="7">
    <source>
        <dbReference type="Proteomes" id="UP000316598"/>
    </source>
</evidence>